<organism evidence="2 3">
    <name type="scientific">Penicillium brevicompactum</name>
    <dbReference type="NCBI Taxonomy" id="5074"/>
    <lineage>
        <taxon>Eukaryota</taxon>
        <taxon>Fungi</taxon>
        <taxon>Dikarya</taxon>
        <taxon>Ascomycota</taxon>
        <taxon>Pezizomycotina</taxon>
        <taxon>Eurotiomycetes</taxon>
        <taxon>Eurotiomycetidae</taxon>
        <taxon>Eurotiales</taxon>
        <taxon>Aspergillaceae</taxon>
        <taxon>Penicillium</taxon>
    </lineage>
</organism>
<reference evidence="2" key="2">
    <citation type="journal article" date="2023" name="IMA Fungus">
        <title>Comparative genomic study of the Penicillium genus elucidates a diverse pangenome and 15 lateral gene transfer events.</title>
        <authorList>
            <person name="Petersen C."/>
            <person name="Sorensen T."/>
            <person name="Nielsen M.R."/>
            <person name="Sondergaard T.E."/>
            <person name="Sorensen J.L."/>
            <person name="Fitzpatrick D.A."/>
            <person name="Frisvad J.C."/>
            <person name="Nielsen K.L."/>
        </authorList>
    </citation>
    <scope>NUCLEOTIDE SEQUENCE</scope>
    <source>
        <strain evidence="2">IBT 35673</strain>
    </source>
</reference>
<name>A0A9W9QRN9_PENBR</name>
<proteinExistence type="predicted"/>
<comment type="caution">
    <text evidence="2">The sequence shown here is derived from an EMBL/GenBank/DDBJ whole genome shotgun (WGS) entry which is preliminary data.</text>
</comment>
<dbReference type="EMBL" id="JAPZBQ010000002">
    <property type="protein sequence ID" value="KAJ5344401.1"/>
    <property type="molecule type" value="Genomic_DNA"/>
</dbReference>
<keyword evidence="1" id="KW-1133">Transmembrane helix</keyword>
<keyword evidence="1" id="KW-0812">Transmembrane</keyword>
<gene>
    <name evidence="2" type="ORF">N7452_002405</name>
</gene>
<reference evidence="2" key="1">
    <citation type="submission" date="2022-12" db="EMBL/GenBank/DDBJ databases">
        <authorList>
            <person name="Petersen C."/>
        </authorList>
    </citation>
    <scope>NUCLEOTIDE SEQUENCE</scope>
    <source>
        <strain evidence="2">IBT 35673</strain>
    </source>
</reference>
<keyword evidence="1" id="KW-0472">Membrane</keyword>
<evidence type="ECO:0000313" key="2">
    <source>
        <dbReference type="EMBL" id="KAJ5344401.1"/>
    </source>
</evidence>
<accession>A0A9W9QRN9</accession>
<dbReference type="GO" id="GO:0016787">
    <property type="term" value="F:hydrolase activity"/>
    <property type="evidence" value="ECO:0007669"/>
    <property type="project" value="UniProtKB-KW"/>
</dbReference>
<sequence length="72" mass="8437">MDILGLKANNLEDVEKRFLNNIFKIELLGLDYWYFSVVDILGLFYIRVINLIGDKAGVLRIVKNKIECLTYR</sequence>
<keyword evidence="2" id="KW-0378">Hydrolase</keyword>
<dbReference type="Proteomes" id="UP001147695">
    <property type="component" value="Unassembled WGS sequence"/>
</dbReference>
<evidence type="ECO:0000313" key="3">
    <source>
        <dbReference type="Proteomes" id="UP001147695"/>
    </source>
</evidence>
<feature type="transmembrane region" description="Helical" evidence="1">
    <location>
        <begin position="32"/>
        <end position="53"/>
    </location>
</feature>
<evidence type="ECO:0000256" key="1">
    <source>
        <dbReference type="SAM" id="Phobius"/>
    </source>
</evidence>
<dbReference type="AlphaFoldDB" id="A0A9W9QRN9"/>
<protein>
    <submittedName>
        <fullName evidence="2">P-loop containing nucleoside triphosphate hydrolase protein</fullName>
    </submittedName>
</protein>